<dbReference type="InterPro" id="IPR011650">
    <property type="entry name" value="Peptidase_M20_dimer"/>
</dbReference>
<keyword evidence="5" id="KW-1185">Reference proteome</keyword>
<dbReference type="Pfam" id="PF01546">
    <property type="entry name" value="Peptidase_M20"/>
    <property type="match status" value="1"/>
</dbReference>
<keyword evidence="2" id="KW-0378">Hydrolase</keyword>
<dbReference type="PIRSF" id="PIRSF037238">
    <property type="entry name" value="Carboxypeptidase_G2"/>
    <property type="match status" value="1"/>
</dbReference>
<evidence type="ECO:0000256" key="2">
    <source>
        <dbReference type="ARBA" id="ARBA00022801"/>
    </source>
</evidence>
<gene>
    <name evidence="4" type="ORF">KKP3000_001752</name>
</gene>
<organism evidence="4 5">
    <name type="scientific">Alicyclobacillus fastidiosus</name>
    <dbReference type="NCBI Taxonomy" id="392011"/>
    <lineage>
        <taxon>Bacteria</taxon>
        <taxon>Bacillati</taxon>
        <taxon>Bacillota</taxon>
        <taxon>Bacilli</taxon>
        <taxon>Bacillales</taxon>
        <taxon>Alicyclobacillaceae</taxon>
        <taxon>Alicyclobacillus</taxon>
    </lineage>
</organism>
<dbReference type="Gene3D" id="3.30.70.360">
    <property type="match status" value="1"/>
</dbReference>
<dbReference type="RefSeq" id="WP_275474018.1">
    <property type="nucleotide sequence ID" value="NZ_CP162940.1"/>
</dbReference>
<dbReference type="CDD" id="cd03885">
    <property type="entry name" value="M20_CPDG2"/>
    <property type="match status" value="1"/>
</dbReference>
<keyword evidence="1" id="KW-0479">Metal-binding</keyword>
<dbReference type="EMBL" id="JBDXSU010000024">
    <property type="protein sequence ID" value="MFB5192547.1"/>
    <property type="molecule type" value="Genomic_DNA"/>
</dbReference>
<name>A0ABV5AJU1_9BACL</name>
<evidence type="ECO:0000313" key="5">
    <source>
        <dbReference type="Proteomes" id="UP001579974"/>
    </source>
</evidence>
<dbReference type="Pfam" id="PF07687">
    <property type="entry name" value="M20_dimer"/>
    <property type="match status" value="1"/>
</dbReference>
<dbReference type="InterPro" id="IPR050072">
    <property type="entry name" value="Peptidase_M20A"/>
</dbReference>
<dbReference type="SUPFAM" id="SSF53187">
    <property type="entry name" value="Zn-dependent exopeptidases"/>
    <property type="match status" value="1"/>
</dbReference>
<dbReference type="PANTHER" id="PTHR43808">
    <property type="entry name" value="ACETYLORNITHINE DEACETYLASE"/>
    <property type="match status" value="1"/>
</dbReference>
<dbReference type="InterPro" id="IPR002933">
    <property type="entry name" value="Peptidase_M20"/>
</dbReference>
<protein>
    <submittedName>
        <fullName evidence="4">M20 family metallopeptidase</fullName>
    </submittedName>
</protein>
<evidence type="ECO:0000313" key="4">
    <source>
        <dbReference type="EMBL" id="MFB5192547.1"/>
    </source>
</evidence>
<proteinExistence type="predicted"/>
<comment type="caution">
    <text evidence="4">The sequence shown here is derived from an EMBL/GenBank/DDBJ whole genome shotgun (WGS) entry which is preliminary data.</text>
</comment>
<evidence type="ECO:0000256" key="1">
    <source>
        <dbReference type="ARBA" id="ARBA00022723"/>
    </source>
</evidence>
<evidence type="ECO:0000259" key="3">
    <source>
        <dbReference type="Pfam" id="PF07687"/>
    </source>
</evidence>
<dbReference type="InterPro" id="IPR017150">
    <property type="entry name" value="Pept_M20_glutamate_carboxypep"/>
</dbReference>
<dbReference type="SUPFAM" id="SSF55031">
    <property type="entry name" value="Bacterial exopeptidase dimerisation domain"/>
    <property type="match status" value="1"/>
</dbReference>
<dbReference type="Proteomes" id="UP001579974">
    <property type="component" value="Unassembled WGS sequence"/>
</dbReference>
<dbReference type="InterPro" id="IPR036264">
    <property type="entry name" value="Bact_exopeptidase_dim_dom"/>
</dbReference>
<dbReference type="PANTHER" id="PTHR43808:SF9">
    <property type="entry name" value="BLL0789 PROTEIN"/>
    <property type="match status" value="1"/>
</dbReference>
<sequence>MSGPYEYLQSHEREIIASLKELVLAESPTRHKELVDSCGATLTKLFQQHLGLEPEVIPQSTVGNHLKFSYGSGEAQLLILAHFDTVWQPGRLGYRVDGDRIFGPGVLDMKGGLIQALWALKSLKDLNVALNKKIVVLCNSDEEIGSPTSRSLIEEEARKSQAVFVVEPAEANSGALKTARKGVSMYRLNISGRSAHAGNHHEGGVSAVLELARQIEFLEGLTDYEVGTTLNVGVAKGGTQSNVVPEHAEAHVDVRTVTLQEAKRVANIMANLKPTLEGATVSVSGGINRPPMERTEHTARLYQVAKEIAHRLRFELPEALVGGGSDGNFTAALGVPTLDGLGAVGDGPHAEYEHIYVPALTQRSGLLAELLMHC</sequence>
<reference evidence="4 5" key="1">
    <citation type="journal article" date="2024" name="Int. J. Mol. Sci.">
        <title>Exploration of Alicyclobacillus spp. Genome in Search of Antibiotic Resistance.</title>
        <authorList>
            <person name="Bucka-Kolendo J."/>
            <person name="Kiousi D.E."/>
            <person name="Dekowska A."/>
            <person name="Mikolajczuk-Szczyrba A."/>
            <person name="Karadedos D.M."/>
            <person name="Michael P."/>
            <person name="Galanis A."/>
            <person name="Sokolowska B."/>
        </authorList>
    </citation>
    <scope>NUCLEOTIDE SEQUENCE [LARGE SCALE GENOMIC DNA]</scope>
    <source>
        <strain evidence="4 5">KKP 3000</strain>
    </source>
</reference>
<accession>A0ABV5AJU1</accession>
<dbReference type="Gene3D" id="3.40.630.10">
    <property type="entry name" value="Zn peptidases"/>
    <property type="match status" value="1"/>
</dbReference>
<feature type="domain" description="Peptidase M20 dimerisation" evidence="3">
    <location>
        <begin position="178"/>
        <end position="270"/>
    </location>
</feature>